<evidence type="ECO:0000313" key="1">
    <source>
        <dbReference type="EMBL" id="KXU04897.1"/>
    </source>
</evidence>
<dbReference type="SUPFAM" id="SSF160424">
    <property type="entry name" value="BH3703-like"/>
    <property type="match status" value="1"/>
</dbReference>
<sequence length="48" mass="5567">MEQQINEKINEIVHQANDMIPVEWDDLYALYQAGYIPCGYAGGQYKVF</sequence>
<evidence type="ECO:0000313" key="2">
    <source>
        <dbReference type="Proteomes" id="UP000070353"/>
    </source>
</evidence>
<accession>A0A139QQW5</accession>
<dbReference type="PATRIC" id="fig|1303.84.peg.1095"/>
<dbReference type="Proteomes" id="UP000070353">
    <property type="component" value="Unassembled WGS sequence"/>
</dbReference>
<comment type="caution">
    <text evidence="1">The sequence shown here is derived from an EMBL/GenBank/DDBJ whole genome shotgun (WGS) entry which is preliminary data.</text>
</comment>
<dbReference type="AlphaFoldDB" id="A0A139QQW5"/>
<proteinExistence type="predicted"/>
<dbReference type="EMBL" id="LQZB01000099">
    <property type="protein sequence ID" value="KXU04897.1"/>
    <property type="molecule type" value="Genomic_DNA"/>
</dbReference>
<reference evidence="1 2" key="1">
    <citation type="submission" date="2016-01" db="EMBL/GenBank/DDBJ databases">
        <title>Highly variable Streptococcus oralis are common among viridans streptococci isolated from primates.</title>
        <authorList>
            <person name="Denapaite D."/>
            <person name="Rieger M."/>
            <person name="Koendgen S."/>
            <person name="Brueckner R."/>
            <person name="Ochigava I."/>
            <person name="Kappeler P."/>
            <person name="Maetz-Rensing K."/>
            <person name="Leendertz F."/>
            <person name="Hakenbeck R."/>
        </authorList>
    </citation>
    <scope>NUCLEOTIDE SEQUENCE [LARGE SCALE GENOMIC DNA]</scope>
    <source>
        <strain evidence="1 2">DD24</strain>
    </source>
</reference>
<dbReference type="InterPro" id="IPR036170">
    <property type="entry name" value="YezG-like_sf"/>
</dbReference>
<dbReference type="Gene3D" id="3.30.500.20">
    <property type="entry name" value="BH3703-like domains"/>
    <property type="match status" value="1"/>
</dbReference>
<protein>
    <submittedName>
        <fullName evidence="1">Putative repetitive protein</fullName>
    </submittedName>
</protein>
<gene>
    <name evidence="1" type="ORF">SORDD24_01008</name>
</gene>
<name>A0A139QQW5_STROR</name>
<organism evidence="1 2">
    <name type="scientific">Streptococcus oralis</name>
    <dbReference type="NCBI Taxonomy" id="1303"/>
    <lineage>
        <taxon>Bacteria</taxon>
        <taxon>Bacillati</taxon>
        <taxon>Bacillota</taxon>
        <taxon>Bacilli</taxon>
        <taxon>Lactobacillales</taxon>
        <taxon>Streptococcaceae</taxon>
        <taxon>Streptococcus</taxon>
    </lineage>
</organism>